<keyword evidence="2 5" id="KW-0489">Methyltransferase</keyword>
<keyword evidence="3" id="KW-0808">Transferase</keyword>
<dbReference type="CDD" id="cd02440">
    <property type="entry name" value="AdoMet_MTases"/>
    <property type="match status" value="1"/>
</dbReference>
<dbReference type="EMBL" id="JADMLG010000004">
    <property type="protein sequence ID" value="MBH0777166.1"/>
    <property type="molecule type" value="Genomic_DNA"/>
</dbReference>
<dbReference type="Gene3D" id="3.40.50.150">
    <property type="entry name" value="Vaccinia Virus protein VP39"/>
    <property type="match status" value="1"/>
</dbReference>
<dbReference type="PANTHER" id="PTHR44942:SF4">
    <property type="entry name" value="METHYLTRANSFERASE TYPE 11 DOMAIN-CONTAINING PROTEIN"/>
    <property type="match status" value="1"/>
</dbReference>
<evidence type="ECO:0000256" key="2">
    <source>
        <dbReference type="ARBA" id="ARBA00022603"/>
    </source>
</evidence>
<protein>
    <submittedName>
        <fullName evidence="5">Class I SAM-dependent methyltransferase</fullName>
    </submittedName>
</protein>
<dbReference type="RefSeq" id="WP_196149478.1">
    <property type="nucleotide sequence ID" value="NZ_JADMLG010000004.1"/>
</dbReference>
<comment type="similarity">
    <text evidence="1">Belongs to the methyltransferase superfamily.</text>
</comment>
<dbReference type="Pfam" id="PF08241">
    <property type="entry name" value="Methyltransf_11"/>
    <property type="match status" value="1"/>
</dbReference>
<dbReference type="InterPro" id="IPR029063">
    <property type="entry name" value="SAM-dependent_MTases_sf"/>
</dbReference>
<evidence type="ECO:0000256" key="1">
    <source>
        <dbReference type="ARBA" id="ARBA00008361"/>
    </source>
</evidence>
<feature type="domain" description="Methyltransferase type 11" evidence="4">
    <location>
        <begin position="50"/>
        <end position="138"/>
    </location>
</feature>
<comment type="caution">
    <text evidence="5">The sequence shown here is derived from an EMBL/GenBank/DDBJ whole genome shotgun (WGS) entry which is preliminary data.</text>
</comment>
<evidence type="ECO:0000313" key="5">
    <source>
        <dbReference type="EMBL" id="MBH0777166.1"/>
    </source>
</evidence>
<gene>
    <name evidence="5" type="ORF">IT779_12830</name>
</gene>
<evidence type="ECO:0000313" key="6">
    <source>
        <dbReference type="Proteomes" id="UP000655751"/>
    </source>
</evidence>
<keyword evidence="6" id="KW-1185">Reference proteome</keyword>
<dbReference type="InterPro" id="IPR013216">
    <property type="entry name" value="Methyltransf_11"/>
</dbReference>
<dbReference type="Proteomes" id="UP000655751">
    <property type="component" value="Unassembled WGS sequence"/>
</dbReference>
<name>A0A931IAQ7_9NOCA</name>
<dbReference type="SUPFAM" id="SSF53335">
    <property type="entry name" value="S-adenosyl-L-methionine-dependent methyltransferases"/>
    <property type="match status" value="1"/>
</dbReference>
<dbReference type="InterPro" id="IPR051052">
    <property type="entry name" value="Diverse_substrate_MTase"/>
</dbReference>
<sequence>MSDTPNTSLGPRHFDAHAEIYDRGRPPYPRALWARLRELDLLRPGVRVIELGAGTGLATGPMLAAGAAVTAVEPGRELADRLRARHPRATLLLDTAENVRLPTSTFDLAVAATSVHWFDLDTVLPELHRALVSDGCFAVWRNAFGDPNVPVTPFREQVERIVARRGERDNRPGPGELDTDMWVDRLTDSGHFEATHIEHFRWSIDLGTDRIRDLFTTFSDWRPAEVDEAASAVRALGGVVTEHYLTPLIVLRRA</sequence>
<reference evidence="5" key="1">
    <citation type="submission" date="2020-11" db="EMBL/GenBank/DDBJ databases">
        <title>Nocardia NEAU-351.nov., a novel actinomycete isolated from the cow dung.</title>
        <authorList>
            <person name="Zhang X."/>
        </authorList>
    </citation>
    <scope>NUCLEOTIDE SEQUENCE</scope>
    <source>
        <strain evidence="5">NEAU-351</strain>
    </source>
</reference>
<organism evidence="5 6">
    <name type="scientific">Nocardia bovistercoris</name>
    <dbReference type="NCBI Taxonomy" id="2785916"/>
    <lineage>
        <taxon>Bacteria</taxon>
        <taxon>Bacillati</taxon>
        <taxon>Actinomycetota</taxon>
        <taxon>Actinomycetes</taxon>
        <taxon>Mycobacteriales</taxon>
        <taxon>Nocardiaceae</taxon>
        <taxon>Nocardia</taxon>
    </lineage>
</organism>
<evidence type="ECO:0000259" key="4">
    <source>
        <dbReference type="Pfam" id="PF08241"/>
    </source>
</evidence>
<dbReference type="AlphaFoldDB" id="A0A931IAQ7"/>
<dbReference type="GO" id="GO:0032259">
    <property type="term" value="P:methylation"/>
    <property type="evidence" value="ECO:0007669"/>
    <property type="project" value="UniProtKB-KW"/>
</dbReference>
<dbReference type="PANTHER" id="PTHR44942">
    <property type="entry name" value="METHYLTRANSF_11 DOMAIN-CONTAINING PROTEIN"/>
    <property type="match status" value="1"/>
</dbReference>
<dbReference type="GO" id="GO:0008757">
    <property type="term" value="F:S-adenosylmethionine-dependent methyltransferase activity"/>
    <property type="evidence" value="ECO:0007669"/>
    <property type="project" value="InterPro"/>
</dbReference>
<proteinExistence type="inferred from homology"/>
<evidence type="ECO:0000256" key="3">
    <source>
        <dbReference type="ARBA" id="ARBA00022679"/>
    </source>
</evidence>
<accession>A0A931IAQ7</accession>